<dbReference type="OrthoDB" id="1164756at2"/>
<dbReference type="RefSeq" id="WP_147052325.1">
    <property type="nucleotide sequence ID" value="NZ_CP042437.1"/>
</dbReference>
<evidence type="ECO:0000313" key="2">
    <source>
        <dbReference type="EMBL" id="QEC75171.1"/>
    </source>
</evidence>
<evidence type="ECO:0000313" key="3">
    <source>
        <dbReference type="Proteomes" id="UP000321362"/>
    </source>
</evidence>
<dbReference type="Proteomes" id="UP000321362">
    <property type="component" value="Chromosome"/>
</dbReference>
<dbReference type="KEGG" id="mgk:FSB76_04130"/>
<keyword evidence="1" id="KW-0812">Transmembrane</keyword>
<protein>
    <submittedName>
        <fullName evidence="2">Uncharacterized protein</fullName>
    </submittedName>
</protein>
<accession>A0A5B8VVK1</accession>
<dbReference type="EMBL" id="CP042437">
    <property type="protein sequence ID" value="QEC75171.1"/>
    <property type="molecule type" value="Genomic_DNA"/>
</dbReference>
<name>A0A5B8VVK1_9SPHI</name>
<evidence type="ECO:0000256" key="1">
    <source>
        <dbReference type="SAM" id="Phobius"/>
    </source>
</evidence>
<reference evidence="2 3" key="1">
    <citation type="journal article" date="2013" name="J. Microbiol.">
        <title>Mucilaginibacter ginsenosidivorax sp. nov., with ginsenoside converting activity isolated from sediment.</title>
        <authorList>
            <person name="Kim J.K."/>
            <person name="Choi T.E."/>
            <person name="Liu Q.M."/>
            <person name="Park H.Y."/>
            <person name="Yi T.H."/>
            <person name="Yoon M.H."/>
            <person name="Kim S.C."/>
            <person name="Im W.T."/>
        </authorList>
    </citation>
    <scope>NUCLEOTIDE SEQUENCE [LARGE SCALE GENOMIC DNA]</scope>
    <source>
        <strain evidence="2 3">KHI28</strain>
    </source>
</reference>
<sequence length="133" mass="15155">MDKILPMKKAMPFDFLLDYLPAGVIVKPAVGMFYLYFDGKIILIFRETEKNPQHNGIWICTKRDDHASLKAEIPAITNFSFDEGESFDTAWLLLSNSHDDFESAAIQLCELVLHKDKRIGKVTPKSVALFKSF</sequence>
<keyword evidence="1" id="KW-1133">Transmembrane helix</keyword>
<keyword evidence="3" id="KW-1185">Reference proteome</keyword>
<gene>
    <name evidence="2" type="ORF">FSB76_04130</name>
</gene>
<dbReference type="AlphaFoldDB" id="A0A5B8VVK1"/>
<feature type="transmembrane region" description="Helical" evidence="1">
    <location>
        <begin position="20"/>
        <end position="37"/>
    </location>
</feature>
<organism evidence="2 3">
    <name type="scientific">Mucilaginibacter ginsenosidivorax</name>
    <dbReference type="NCBI Taxonomy" id="862126"/>
    <lineage>
        <taxon>Bacteria</taxon>
        <taxon>Pseudomonadati</taxon>
        <taxon>Bacteroidota</taxon>
        <taxon>Sphingobacteriia</taxon>
        <taxon>Sphingobacteriales</taxon>
        <taxon>Sphingobacteriaceae</taxon>
        <taxon>Mucilaginibacter</taxon>
    </lineage>
</organism>
<keyword evidence="1" id="KW-0472">Membrane</keyword>
<proteinExistence type="predicted"/>